<dbReference type="InterPro" id="IPR000639">
    <property type="entry name" value="Epox_hydrolase-like"/>
</dbReference>
<dbReference type="PANTHER" id="PTHR43798">
    <property type="entry name" value="MONOACYLGLYCEROL LIPASE"/>
    <property type="match status" value="1"/>
</dbReference>
<dbReference type="InterPro" id="IPR000073">
    <property type="entry name" value="AB_hydrolase_1"/>
</dbReference>
<evidence type="ECO:0000259" key="2">
    <source>
        <dbReference type="Pfam" id="PF00561"/>
    </source>
</evidence>
<dbReference type="GO" id="GO:0016787">
    <property type="term" value="F:hydrolase activity"/>
    <property type="evidence" value="ECO:0007669"/>
    <property type="project" value="UniProtKB-KW"/>
</dbReference>
<evidence type="ECO:0000313" key="4">
    <source>
        <dbReference type="Proteomes" id="UP001519654"/>
    </source>
</evidence>
<gene>
    <name evidence="3" type="ORF">KOI35_02660</name>
</gene>
<dbReference type="EMBL" id="JAHKKG010000001">
    <property type="protein sequence ID" value="MBU2662404.1"/>
    <property type="molecule type" value="Genomic_DNA"/>
</dbReference>
<dbReference type="PRINTS" id="PR00111">
    <property type="entry name" value="ABHYDROLASE"/>
</dbReference>
<dbReference type="Proteomes" id="UP001519654">
    <property type="component" value="Unassembled WGS sequence"/>
</dbReference>
<proteinExistence type="predicted"/>
<dbReference type="Pfam" id="PF00561">
    <property type="entry name" value="Abhydrolase_1"/>
    <property type="match status" value="1"/>
</dbReference>
<reference evidence="3 4" key="1">
    <citation type="submission" date="2021-06" db="EMBL/GenBank/DDBJ databases">
        <title>Actinoplanes lichenicola sp. nov., and Actinoplanes ovalisporus sp. nov., isolated from lichen in Thailand.</title>
        <authorList>
            <person name="Saeng-In P."/>
            <person name="Kanchanasin P."/>
            <person name="Yuki M."/>
            <person name="Kudo T."/>
            <person name="Ohkuma M."/>
            <person name="Phongsopitanun W."/>
            <person name="Tanasupawat S."/>
        </authorList>
    </citation>
    <scope>NUCLEOTIDE SEQUENCE [LARGE SCALE GENOMIC DNA]</scope>
    <source>
        <strain evidence="3 4">NBRC 110975</strain>
    </source>
</reference>
<name>A0ABS5YI56_9ACTN</name>
<comment type="caution">
    <text evidence="3">The sequence shown here is derived from an EMBL/GenBank/DDBJ whole genome shotgun (WGS) entry which is preliminary data.</text>
</comment>
<protein>
    <submittedName>
        <fullName evidence="3">Alpha/beta hydrolase</fullName>
    </submittedName>
</protein>
<organism evidence="3 4">
    <name type="scientific">Paractinoplanes bogorensis</name>
    <dbReference type="NCBI Taxonomy" id="1610840"/>
    <lineage>
        <taxon>Bacteria</taxon>
        <taxon>Bacillati</taxon>
        <taxon>Actinomycetota</taxon>
        <taxon>Actinomycetes</taxon>
        <taxon>Micromonosporales</taxon>
        <taxon>Micromonosporaceae</taxon>
        <taxon>Paractinoplanes</taxon>
    </lineage>
</organism>
<dbReference type="Gene3D" id="3.40.50.1820">
    <property type="entry name" value="alpha/beta hydrolase"/>
    <property type="match status" value="1"/>
</dbReference>
<dbReference type="PRINTS" id="PR00412">
    <property type="entry name" value="EPOXHYDRLASE"/>
</dbReference>
<dbReference type="InterPro" id="IPR029058">
    <property type="entry name" value="AB_hydrolase_fold"/>
</dbReference>
<evidence type="ECO:0000313" key="3">
    <source>
        <dbReference type="EMBL" id="MBU2662404.1"/>
    </source>
</evidence>
<keyword evidence="1 3" id="KW-0378">Hydrolase</keyword>
<sequence>MPYAHEIYFEDHGSGRPIVLIHGFPQDGTSWEKQVGPLLDAGHRVITYDRRGFGRSGRPATGYDYDTFAADLDALMTQLDLTDAVLVGFSMGTGDVARYLSRYGSARVTRAVMIATLGPQFAWSEDDPIGFPPEVFAGIAEQIRTDRFAYLERYFQTHFVTATNLGVRISEQALRANFANAATASALATLHCVDAWQEDFRSDLPKIDVPLLVLHGTADQNIPIDFGARRIRQFVPSAEIIEVEDGPHGIAWTHPEIVNPALLAFIAAA</sequence>
<feature type="domain" description="AB hydrolase-1" evidence="2">
    <location>
        <begin position="17"/>
        <end position="255"/>
    </location>
</feature>
<keyword evidence="4" id="KW-1185">Reference proteome</keyword>
<dbReference type="SUPFAM" id="SSF53474">
    <property type="entry name" value="alpha/beta-Hydrolases"/>
    <property type="match status" value="1"/>
</dbReference>
<dbReference type="InterPro" id="IPR050266">
    <property type="entry name" value="AB_hydrolase_sf"/>
</dbReference>
<evidence type="ECO:0000256" key="1">
    <source>
        <dbReference type="ARBA" id="ARBA00022801"/>
    </source>
</evidence>
<dbReference type="PANTHER" id="PTHR43798:SF31">
    <property type="entry name" value="AB HYDROLASE SUPERFAMILY PROTEIN YCLE"/>
    <property type="match status" value="1"/>
</dbReference>
<dbReference type="RefSeq" id="WP_215784356.1">
    <property type="nucleotide sequence ID" value="NZ_JAHKKG010000001.1"/>
</dbReference>
<accession>A0ABS5YI56</accession>